<gene>
    <name evidence="1" type="ORF">PGIGA_G00174500</name>
</gene>
<comment type="caution">
    <text evidence="1">The sequence shown here is derived from an EMBL/GenBank/DDBJ whole genome shotgun (WGS) entry which is preliminary data.</text>
</comment>
<accession>A0ACC5XUY7</accession>
<dbReference type="EMBL" id="CM040481">
    <property type="protein sequence ID" value="MCI4394921.1"/>
    <property type="molecule type" value="Genomic_DNA"/>
</dbReference>
<feature type="non-terminal residue" evidence="1">
    <location>
        <position position="1"/>
    </location>
</feature>
<sequence length="267" mass="29908">QRLLLFSSSVFAVNFWNGTHIYTRNPKHGVSVSTPSSTRPTFYHPPFPPPLFAVVKHCKIYAPHPQTVGEMDTNAGSEPTQEIKGPSTQTAGGAKPLHRFLRGEPRSVGIVLLFLGLCMFLFGIPLKGDIMETSAENYSPFWLGILYFICGILYIQSERNTTKKMVTISLVFSILAILGTLVAAIIFSKTLASHSYHYMMYPENFNDNETQVTMEHYMQLYSLEAVFLFHSLVAGVILIAMSVFARLALRSSHTQMFVVMRYPPSAE</sequence>
<evidence type="ECO:0000313" key="2">
    <source>
        <dbReference type="Proteomes" id="UP000829447"/>
    </source>
</evidence>
<reference evidence="1 2" key="1">
    <citation type="journal article" date="2022" name="bioRxiv">
        <title>An ancient truncated duplication of the anti-Mullerian hormone receptor type 2 gene is a potential conserved master sex determinant in the Pangasiidae catfish family.</title>
        <authorList>
            <person name="Wen M."/>
            <person name="Pan Q."/>
            <person name="Jouanno E."/>
            <person name="Montfort J."/>
            <person name="Zahm M."/>
            <person name="Cabau C."/>
            <person name="Klopp C."/>
            <person name="Iampietro C."/>
            <person name="Roques C."/>
            <person name="Bouchez O."/>
            <person name="Castinel A."/>
            <person name="Donnadieu C."/>
            <person name="Parrinello H."/>
            <person name="Poncet C."/>
            <person name="Belmonte E."/>
            <person name="Gautier V."/>
            <person name="Avarre J.-C."/>
            <person name="Dugue R."/>
            <person name="Gustiano R."/>
            <person name="Ha T.T.T."/>
            <person name="Campet M."/>
            <person name="Sriphairoj K."/>
            <person name="Ribolli J."/>
            <person name="de Almeida F.L."/>
            <person name="Desvignes T."/>
            <person name="Postlethwait J.H."/>
            <person name="Bucao C.F."/>
            <person name="Robinson-Rechavi M."/>
            <person name="Bobe J."/>
            <person name="Herpin A."/>
            <person name="Guiguen Y."/>
        </authorList>
    </citation>
    <scope>NUCLEOTIDE SEQUENCE [LARGE SCALE GENOMIC DNA]</scope>
    <source>
        <strain evidence="1">YG-Dec2019</strain>
    </source>
</reference>
<name>A0ACC5XUY7_PANGG</name>
<organism evidence="1 2">
    <name type="scientific">Pangasianodon gigas</name>
    <name type="common">Mekong giant catfish</name>
    <name type="synonym">Pangasius gigas</name>
    <dbReference type="NCBI Taxonomy" id="30993"/>
    <lineage>
        <taxon>Eukaryota</taxon>
        <taxon>Metazoa</taxon>
        <taxon>Chordata</taxon>
        <taxon>Craniata</taxon>
        <taxon>Vertebrata</taxon>
        <taxon>Euteleostomi</taxon>
        <taxon>Actinopterygii</taxon>
        <taxon>Neopterygii</taxon>
        <taxon>Teleostei</taxon>
        <taxon>Ostariophysi</taxon>
        <taxon>Siluriformes</taxon>
        <taxon>Pangasiidae</taxon>
        <taxon>Pangasianodon</taxon>
    </lineage>
</organism>
<proteinExistence type="predicted"/>
<evidence type="ECO:0000313" key="1">
    <source>
        <dbReference type="EMBL" id="MCI4394921.1"/>
    </source>
</evidence>
<dbReference type="Proteomes" id="UP000829447">
    <property type="component" value="Linkage Group LG28"/>
</dbReference>
<keyword evidence="2" id="KW-1185">Reference proteome</keyword>
<protein>
    <submittedName>
        <fullName evidence="1">Uncharacterized protein</fullName>
    </submittedName>
</protein>